<dbReference type="EMBL" id="CP036287">
    <property type="protein sequence ID" value="QDU66470.1"/>
    <property type="molecule type" value="Genomic_DNA"/>
</dbReference>
<keyword evidence="5" id="KW-0813">Transport</keyword>
<evidence type="ECO:0000256" key="10">
    <source>
        <dbReference type="SAM" id="Phobius"/>
    </source>
</evidence>
<dbReference type="SUPFAM" id="SSF90123">
    <property type="entry name" value="ABC transporter transmembrane region"/>
    <property type="match status" value="1"/>
</dbReference>
<feature type="compositionally biased region" description="Low complexity" evidence="9">
    <location>
        <begin position="310"/>
        <end position="323"/>
    </location>
</feature>
<dbReference type="PROSITE" id="PS50990">
    <property type="entry name" value="PEPTIDASE_C39"/>
    <property type="match status" value="1"/>
</dbReference>
<evidence type="ECO:0000313" key="14">
    <source>
        <dbReference type="EMBL" id="QDU66470.1"/>
    </source>
</evidence>
<dbReference type="PANTHER" id="PTHR24221">
    <property type="entry name" value="ATP-BINDING CASSETTE SUB-FAMILY B"/>
    <property type="match status" value="1"/>
</dbReference>
<evidence type="ECO:0000313" key="15">
    <source>
        <dbReference type="Proteomes" id="UP000316921"/>
    </source>
</evidence>
<dbReference type="PROSITE" id="PS50893">
    <property type="entry name" value="ABC_TRANSPORTER_2"/>
    <property type="match status" value="1"/>
</dbReference>
<feature type="compositionally biased region" description="Basic and acidic residues" evidence="9">
    <location>
        <begin position="959"/>
        <end position="968"/>
    </location>
</feature>
<dbReference type="Gene3D" id="1.20.1560.10">
    <property type="entry name" value="ABC transporter type 1, transmembrane domain"/>
    <property type="match status" value="1"/>
</dbReference>
<evidence type="ECO:0000259" key="12">
    <source>
        <dbReference type="PROSITE" id="PS50929"/>
    </source>
</evidence>
<reference evidence="14 15" key="1">
    <citation type="submission" date="2019-02" db="EMBL/GenBank/DDBJ databases">
        <title>Deep-cultivation of Planctomycetes and their phenomic and genomic characterization uncovers novel biology.</title>
        <authorList>
            <person name="Wiegand S."/>
            <person name="Jogler M."/>
            <person name="Boedeker C."/>
            <person name="Pinto D."/>
            <person name="Vollmers J."/>
            <person name="Rivas-Marin E."/>
            <person name="Kohn T."/>
            <person name="Peeters S.H."/>
            <person name="Heuer A."/>
            <person name="Rast P."/>
            <person name="Oberbeckmann S."/>
            <person name="Bunk B."/>
            <person name="Jeske O."/>
            <person name="Meyerdierks A."/>
            <person name="Storesund J.E."/>
            <person name="Kallscheuer N."/>
            <person name="Luecker S."/>
            <person name="Lage O.M."/>
            <person name="Pohl T."/>
            <person name="Merkel B.J."/>
            <person name="Hornburger P."/>
            <person name="Mueller R.-W."/>
            <person name="Bruemmer F."/>
            <person name="Labrenz M."/>
            <person name="Spormann A.M."/>
            <person name="Op den Camp H."/>
            <person name="Overmann J."/>
            <person name="Amann R."/>
            <person name="Jetten M.S.M."/>
            <person name="Mascher T."/>
            <person name="Medema M.H."/>
            <person name="Devos D.P."/>
            <person name="Kaster A.-K."/>
            <person name="Ovreas L."/>
            <person name="Rohde M."/>
            <person name="Galperin M.Y."/>
            <person name="Jogler C."/>
        </authorList>
    </citation>
    <scope>NUCLEOTIDE SEQUENCE [LARGE SCALE GENOMIC DNA]</scope>
    <source>
        <strain evidence="14 15">Pla133</strain>
    </source>
</reference>
<evidence type="ECO:0000256" key="7">
    <source>
        <dbReference type="ARBA" id="ARBA00023136"/>
    </source>
</evidence>
<comment type="subcellular location">
    <subcellularLocation>
        <location evidence="1">Cell membrane</location>
        <topology evidence="1">Multi-pass membrane protein</topology>
    </subcellularLocation>
</comment>
<name>A0A518BHK3_9BACT</name>
<sequence length="986" mass="104616">MTDRRPDPRARRWVPEVVQTSDLDCGPAALAALLEGCGIPTSAARLREACQTDVDGTSIEALGEVARLMGLCCEQQLVPLDGLLDRTEGVAPAIVVTRGPGGGFHFVLLWGTRLGRVQVMDPAVGRRWLGADEFLGEVHPHRARLSEERWRAFAQGPTWRALVLRRLASLGCGAGLAKRLVDQALEDTSWHGPARLEAAIDFGRRLVSVGGARRGREVLRLVEATLAEAAAEPEHELEVLGEAHWATRPTPGVPGELLVRGAVVLRALGRSDAPAPLGLPAAARDSHGQAATEDDRPGHRHEPMPRERPAAAASRSAALAAARSEPRPRPWRAIWNALAPDVPSVLPWLVPALLLAAAAVIAQGLLFQGLIEVGRSLGGTLERGIAVFALVLFLIAALLLEIPAMSSLLRLGRRLEARLRLTFQERLPRVAERFLASRTTSDVSERAHAVTALRQLPMVASRAVRVTAQLVLTAAGLVWLDPASLSLVVAACLLALAIPVLAQRTLGERDLRMRSHGGALTRFYLDALLGAIPIRTHGAGRALAGEQEALLARWQRAGRSRLTAGVWVDAVQAGLSLGIAATLVLSHLLRDPGSPGLLLFAYWSLGLPTLAAELIAVGQILPAMRAVALRWIEPLGAPEEESTVDVESVDSIAASDRRGLPAGETGLRAAGASGAATILPGPGSPSTTPGVATGVAIRFEGAAVMAGGRSVLEAINLDIAAGEHVAIVGASGAGKSTLLSLLLGFSSPSAGQLHVDGASLRGERVAELRRATTWVDPELQIWNRSLADNLRDGLAGGVPADLASAIDAAELESVVEGLQGGLQEALGEGGRRLSGGEGQRVRLARAFLRDARLVLLDEAFRGLDRARRVRLLATMRARFAGSTLVCVTHDIDCALDFRRVVVLEAGRVVEDGDPRELERADSRFAELLAAHRSLVERLGGDSGWRRLVLRDGRLRSEGARQPLDRRGTYEVGAAGDDGPPEDGEPR</sequence>
<organism evidence="14 15">
    <name type="scientific">Engelhardtia mirabilis</name>
    <dbReference type="NCBI Taxonomy" id="2528011"/>
    <lineage>
        <taxon>Bacteria</taxon>
        <taxon>Pseudomonadati</taxon>
        <taxon>Planctomycetota</taxon>
        <taxon>Planctomycetia</taxon>
        <taxon>Planctomycetia incertae sedis</taxon>
        <taxon>Engelhardtia</taxon>
    </lineage>
</organism>
<evidence type="ECO:0000256" key="9">
    <source>
        <dbReference type="SAM" id="MobiDB-lite"/>
    </source>
</evidence>
<evidence type="ECO:0000259" key="13">
    <source>
        <dbReference type="PROSITE" id="PS50990"/>
    </source>
</evidence>
<dbReference type="Gene3D" id="3.90.70.10">
    <property type="entry name" value="Cysteine proteinases"/>
    <property type="match status" value="1"/>
</dbReference>
<dbReference type="InterPro" id="IPR039421">
    <property type="entry name" value="Type_1_exporter"/>
</dbReference>
<feature type="transmembrane region" description="Helical" evidence="10">
    <location>
        <begin position="600"/>
        <end position="621"/>
    </location>
</feature>
<dbReference type="GO" id="GO:0005886">
    <property type="term" value="C:plasma membrane"/>
    <property type="evidence" value="ECO:0007669"/>
    <property type="project" value="UniProtKB-SubCell"/>
</dbReference>
<keyword evidence="5" id="KW-0653">Protein transport</keyword>
<keyword evidence="4 14" id="KW-0067">ATP-binding</keyword>
<dbReference type="Pfam" id="PF03412">
    <property type="entry name" value="Peptidase_C39"/>
    <property type="match status" value="1"/>
</dbReference>
<feature type="compositionally biased region" description="Basic and acidic residues" evidence="9">
    <location>
        <begin position="293"/>
        <end position="309"/>
    </location>
</feature>
<dbReference type="AlphaFoldDB" id="A0A518BHK3"/>
<feature type="domain" description="Peptidase C39" evidence="13">
    <location>
        <begin position="19"/>
        <end position="145"/>
    </location>
</feature>
<feature type="domain" description="ABC transporter" evidence="11">
    <location>
        <begin position="697"/>
        <end position="930"/>
    </location>
</feature>
<evidence type="ECO:0000256" key="6">
    <source>
        <dbReference type="ARBA" id="ARBA00022989"/>
    </source>
</evidence>
<keyword evidence="3" id="KW-0547">Nucleotide-binding</keyword>
<feature type="transmembrane region" description="Helical" evidence="10">
    <location>
        <begin position="486"/>
        <end position="506"/>
    </location>
</feature>
<protein>
    <submittedName>
        <fullName evidence="14">Heterocyst differentiation ATP-binding protein HepA</fullName>
    </submittedName>
</protein>
<evidence type="ECO:0000256" key="1">
    <source>
        <dbReference type="ARBA" id="ARBA00004651"/>
    </source>
</evidence>
<dbReference type="PROSITE" id="PS50929">
    <property type="entry name" value="ABC_TM1F"/>
    <property type="match status" value="1"/>
</dbReference>
<dbReference type="GO" id="GO:0016887">
    <property type="term" value="F:ATP hydrolysis activity"/>
    <property type="evidence" value="ECO:0007669"/>
    <property type="project" value="InterPro"/>
</dbReference>
<gene>
    <name evidence="14" type="primary">hepA</name>
    <name evidence="14" type="ORF">Pla133_15440</name>
</gene>
<dbReference type="GO" id="GO:0015031">
    <property type="term" value="P:protein transport"/>
    <property type="evidence" value="ECO:0007669"/>
    <property type="project" value="UniProtKB-KW"/>
</dbReference>
<evidence type="ECO:0000259" key="11">
    <source>
        <dbReference type="PROSITE" id="PS50893"/>
    </source>
</evidence>
<feature type="region of interest" description="Disordered" evidence="9">
    <location>
        <begin position="959"/>
        <end position="986"/>
    </location>
</feature>
<dbReference type="InterPro" id="IPR003593">
    <property type="entry name" value="AAA+_ATPase"/>
</dbReference>
<dbReference type="GO" id="GO:0008233">
    <property type="term" value="F:peptidase activity"/>
    <property type="evidence" value="ECO:0007669"/>
    <property type="project" value="InterPro"/>
</dbReference>
<dbReference type="GO" id="GO:0005524">
    <property type="term" value="F:ATP binding"/>
    <property type="evidence" value="ECO:0007669"/>
    <property type="project" value="UniProtKB-KW"/>
</dbReference>
<keyword evidence="15" id="KW-1185">Reference proteome</keyword>
<dbReference type="GO" id="GO:0006508">
    <property type="term" value="P:proteolysis"/>
    <property type="evidence" value="ECO:0007669"/>
    <property type="project" value="InterPro"/>
</dbReference>
<feature type="domain" description="ABC transmembrane type-1" evidence="12">
    <location>
        <begin position="348"/>
        <end position="601"/>
    </location>
</feature>
<feature type="transmembrane region" description="Helical" evidence="10">
    <location>
        <begin position="463"/>
        <end position="480"/>
    </location>
</feature>
<keyword evidence="7 10" id="KW-0472">Membrane</keyword>
<dbReference type="InterPro" id="IPR027417">
    <property type="entry name" value="P-loop_NTPase"/>
</dbReference>
<accession>A0A518BHK3</accession>
<dbReference type="Gene3D" id="3.40.50.300">
    <property type="entry name" value="P-loop containing nucleotide triphosphate hydrolases"/>
    <property type="match status" value="1"/>
</dbReference>
<dbReference type="Proteomes" id="UP000316921">
    <property type="component" value="Chromosome"/>
</dbReference>
<evidence type="ECO:0000256" key="4">
    <source>
        <dbReference type="ARBA" id="ARBA00022840"/>
    </source>
</evidence>
<feature type="region of interest" description="Disordered" evidence="9">
    <location>
        <begin position="276"/>
        <end position="324"/>
    </location>
</feature>
<dbReference type="Pfam" id="PF00005">
    <property type="entry name" value="ABC_tran"/>
    <property type="match status" value="1"/>
</dbReference>
<dbReference type="KEGG" id="pbap:Pla133_15440"/>
<keyword evidence="8" id="KW-0080">Bacteriocin transport</keyword>
<feature type="transmembrane region" description="Helical" evidence="10">
    <location>
        <begin position="566"/>
        <end position="588"/>
    </location>
</feature>
<keyword evidence="6 10" id="KW-1133">Transmembrane helix</keyword>
<keyword evidence="2 10" id="KW-0812">Transmembrane</keyword>
<evidence type="ECO:0000256" key="3">
    <source>
        <dbReference type="ARBA" id="ARBA00022741"/>
    </source>
</evidence>
<proteinExistence type="predicted"/>
<evidence type="ECO:0000256" key="2">
    <source>
        <dbReference type="ARBA" id="ARBA00022692"/>
    </source>
</evidence>
<dbReference type="GO" id="GO:0043213">
    <property type="term" value="P:bacteriocin transport"/>
    <property type="evidence" value="ECO:0007669"/>
    <property type="project" value="UniProtKB-KW"/>
</dbReference>
<dbReference type="PANTHER" id="PTHR24221:SF654">
    <property type="entry name" value="ATP-BINDING CASSETTE SUB-FAMILY B MEMBER 6"/>
    <property type="match status" value="1"/>
</dbReference>
<evidence type="ECO:0000256" key="8">
    <source>
        <dbReference type="ARBA" id="ARBA00043264"/>
    </source>
</evidence>
<dbReference type="InterPro" id="IPR003439">
    <property type="entry name" value="ABC_transporter-like_ATP-bd"/>
</dbReference>
<dbReference type="InterPro" id="IPR036640">
    <property type="entry name" value="ABC1_TM_sf"/>
</dbReference>
<feature type="transmembrane region" description="Helical" evidence="10">
    <location>
        <begin position="345"/>
        <end position="365"/>
    </location>
</feature>
<dbReference type="GO" id="GO:0034040">
    <property type="term" value="F:ATPase-coupled lipid transmembrane transporter activity"/>
    <property type="evidence" value="ECO:0007669"/>
    <property type="project" value="TreeGrafter"/>
</dbReference>
<evidence type="ECO:0000256" key="5">
    <source>
        <dbReference type="ARBA" id="ARBA00022927"/>
    </source>
</evidence>
<feature type="transmembrane region" description="Helical" evidence="10">
    <location>
        <begin position="385"/>
        <end position="411"/>
    </location>
</feature>
<dbReference type="RefSeq" id="WP_145064308.1">
    <property type="nucleotide sequence ID" value="NZ_CP036287.1"/>
</dbReference>
<dbReference type="InterPro" id="IPR011527">
    <property type="entry name" value="ABC1_TM_dom"/>
</dbReference>
<dbReference type="InterPro" id="IPR005074">
    <property type="entry name" value="Peptidase_C39"/>
</dbReference>
<dbReference type="SMART" id="SM00382">
    <property type="entry name" value="AAA"/>
    <property type="match status" value="1"/>
</dbReference>
<dbReference type="GO" id="GO:0140359">
    <property type="term" value="F:ABC-type transporter activity"/>
    <property type="evidence" value="ECO:0007669"/>
    <property type="project" value="InterPro"/>
</dbReference>
<dbReference type="SUPFAM" id="SSF52540">
    <property type="entry name" value="P-loop containing nucleoside triphosphate hydrolases"/>
    <property type="match status" value="1"/>
</dbReference>